<keyword evidence="2" id="KW-0560">Oxidoreductase</keyword>
<dbReference type="Proteomes" id="UP001361239">
    <property type="component" value="Unassembled WGS sequence"/>
</dbReference>
<dbReference type="InterPro" id="IPR018713">
    <property type="entry name" value="MPAB/Lcp_cat_dom"/>
</dbReference>
<accession>A0ABU8RUB6</accession>
<reference evidence="2 3" key="1">
    <citation type="submission" date="2024-03" db="EMBL/GenBank/DDBJ databases">
        <authorList>
            <person name="Jo J.-H."/>
        </authorList>
    </citation>
    <scope>NUCLEOTIDE SEQUENCE [LARGE SCALE GENOMIC DNA]</scope>
    <source>
        <strain evidence="2 3">PS1R-30</strain>
    </source>
</reference>
<protein>
    <submittedName>
        <fullName evidence="2">Oxygenase MpaB family protein</fullName>
        <ecNumber evidence="2">1.-.-.-</ecNumber>
    </submittedName>
</protein>
<dbReference type="Pfam" id="PF09995">
    <property type="entry name" value="MPAB_Lcp_cat"/>
    <property type="match status" value="1"/>
</dbReference>
<evidence type="ECO:0000259" key="1">
    <source>
        <dbReference type="Pfam" id="PF09995"/>
    </source>
</evidence>
<dbReference type="EC" id="1.-.-.-" evidence="2"/>
<dbReference type="GO" id="GO:0016491">
    <property type="term" value="F:oxidoreductase activity"/>
    <property type="evidence" value="ECO:0007669"/>
    <property type="project" value="UniProtKB-KW"/>
</dbReference>
<dbReference type="RefSeq" id="WP_339586667.1">
    <property type="nucleotide sequence ID" value="NZ_JBBHJZ010000001.1"/>
</dbReference>
<dbReference type="PANTHER" id="PTHR36151:SF3">
    <property type="entry name" value="ER-BOUND OXYGENASE MPAB_MPAB'_RUBBER OXYGENASE CATALYTIC DOMAIN-CONTAINING PROTEIN"/>
    <property type="match status" value="1"/>
</dbReference>
<sequence>MTPGGVAYCANDQDLLTWVHMTEVLSFLDAWIRYTEPAMTMADQDRYFVEMAAVAERLGVDEAPRSRTEVLQRIGAMRSQLRADARSREVAALILRPPRPSLDGVPLALVQCAAVDLLPGWARRLHRLTGSGPARPLVASGTLTLARTLRWALC</sequence>
<keyword evidence="3" id="KW-1185">Reference proteome</keyword>
<comment type="caution">
    <text evidence="2">The sequence shown here is derived from an EMBL/GenBank/DDBJ whole genome shotgun (WGS) entry which is preliminary data.</text>
</comment>
<organism evidence="2 3">
    <name type="scientific">Novosphingobium anseongense</name>
    <dbReference type="NCBI Taxonomy" id="3133436"/>
    <lineage>
        <taxon>Bacteria</taxon>
        <taxon>Pseudomonadati</taxon>
        <taxon>Pseudomonadota</taxon>
        <taxon>Alphaproteobacteria</taxon>
        <taxon>Sphingomonadales</taxon>
        <taxon>Sphingomonadaceae</taxon>
        <taxon>Novosphingobium</taxon>
    </lineage>
</organism>
<feature type="domain" description="ER-bound oxygenase mpaB/mpaB'/Rubber oxygenase catalytic" evidence="1">
    <location>
        <begin position="4"/>
        <end position="148"/>
    </location>
</feature>
<proteinExistence type="predicted"/>
<evidence type="ECO:0000313" key="3">
    <source>
        <dbReference type="Proteomes" id="UP001361239"/>
    </source>
</evidence>
<dbReference type="PANTHER" id="PTHR36151">
    <property type="entry name" value="BLR2777 PROTEIN"/>
    <property type="match status" value="1"/>
</dbReference>
<gene>
    <name evidence="2" type="ORF">WG901_08595</name>
</gene>
<evidence type="ECO:0000313" key="2">
    <source>
        <dbReference type="EMBL" id="MEJ5976690.1"/>
    </source>
</evidence>
<dbReference type="EMBL" id="JBBHJZ010000001">
    <property type="protein sequence ID" value="MEJ5976690.1"/>
    <property type="molecule type" value="Genomic_DNA"/>
</dbReference>
<name>A0ABU8RUB6_9SPHN</name>